<keyword evidence="3" id="KW-1185">Reference proteome</keyword>
<comment type="caution">
    <text evidence="2">The sequence shown here is derived from an EMBL/GenBank/DDBJ whole genome shotgun (WGS) entry which is preliminary data.</text>
</comment>
<organism evidence="2 3">
    <name type="scientific">Plutella xylostella</name>
    <name type="common">Diamondback moth</name>
    <name type="synonym">Plutella maculipennis</name>
    <dbReference type="NCBI Taxonomy" id="51655"/>
    <lineage>
        <taxon>Eukaryota</taxon>
        <taxon>Metazoa</taxon>
        <taxon>Ecdysozoa</taxon>
        <taxon>Arthropoda</taxon>
        <taxon>Hexapoda</taxon>
        <taxon>Insecta</taxon>
        <taxon>Pterygota</taxon>
        <taxon>Neoptera</taxon>
        <taxon>Endopterygota</taxon>
        <taxon>Lepidoptera</taxon>
        <taxon>Glossata</taxon>
        <taxon>Ditrysia</taxon>
        <taxon>Yponomeutoidea</taxon>
        <taxon>Plutellidae</taxon>
        <taxon>Plutella</taxon>
    </lineage>
</organism>
<gene>
    <name evidence="2" type="ORF">JYU34_009770</name>
</gene>
<protein>
    <submittedName>
        <fullName evidence="2">Uncharacterized protein</fullName>
    </submittedName>
</protein>
<dbReference type="EMBL" id="JAHIBW010000013">
    <property type="protein sequence ID" value="KAG7305666.1"/>
    <property type="molecule type" value="Genomic_DNA"/>
</dbReference>
<name>A0ABQ7QKA1_PLUXY</name>
<sequence length="86" mass="9331">MEGSPGFTEEAPAENKINKHLGASSNYEPPRRYALDPTASNLSDLFETGSRVISNIPLLHHVSAAQSEIKGNNEVAEWLQPANMSP</sequence>
<feature type="region of interest" description="Disordered" evidence="1">
    <location>
        <begin position="1"/>
        <end position="30"/>
    </location>
</feature>
<accession>A0ABQ7QKA1</accession>
<evidence type="ECO:0000313" key="2">
    <source>
        <dbReference type="EMBL" id="KAG7305666.1"/>
    </source>
</evidence>
<evidence type="ECO:0000313" key="3">
    <source>
        <dbReference type="Proteomes" id="UP000823941"/>
    </source>
</evidence>
<reference evidence="2 3" key="1">
    <citation type="submission" date="2021-06" db="EMBL/GenBank/DDBJ databases">
        <title>A haploid diamondback moth (Plutella xylostella L.) genome assembly resolves 31 chromosomes and identifies a diamide resistance mutation.</title>
        <authorList>
            <person name="Ward C.M."/>
            <person name="Perry K.D."/>
            <person name="Baker G."/>
            <person name="Powis K."/>
            <person name="Heckel D.G."/>
            <person name="Baxter S.W."/>
        </authorList>
    </citation>
    <scope>NUCLEOTIDE SEQUENCE [LARGE SCALE GENOMIC DNA]</scope>
    <source>
        <strain evidence="2 3">LV</strain>
        <tissue evidence="2">Single pupa</tissue>
    </source>
</reference>
<evidence type="ECO:0000256" key="1">
    <source>
        <dbReference type="SAM" id="MobiDB-lite"/>
    </source>
</evidence>
<dbReference type="Proteomes" id="UP000823941">
    <property type="component" value="Chromosome 13"/>
</dbReference>
<proteinExistence type="predicted"/>